<dbReference type="InterPro" id="IPR018060">
    <property type="entry name" value="HTH_AraC"/>
</dbReference>
<name>A0ABU1I9X8_9BURK</name>
<keyword evidence="2" id="KW-0238">DNA-binding</keyword>
<dbReference type="Proteomes" id="UP001267710">
    <property type="component" value="Unassembled WGS sequence"/>
</dbReference>
<evidence type="ECO:0000256" key="3">
    <source>
        <dbReference type="ARBA" id="ARBA00023163"/>
    </source>
</evidence>
<evidence type="ECO:0000256" key="1">
    <source>
        <dbReference type="ARBA" id="ARBA00023015"/>
    </source>
</evidence>
<feature type="domain" description="HTH araC/xylS-type" evidence="4">
    <location>
        <begin position="222"/>
        <end position="319"/>
    </location>
</feature>
<evidence type="ECO:0000313" key="6">
    <source>
        <dbReference type="Proteomes" id="UP001267710"/>
    </source>
</evidence>
<dbReference type="Gene3D" id="1.10.10.60">
    <property type="entry name" value="Homeodomain-like"/>
    <property type="match status" value="2"/>
</dbReference>
<evidence type="ECO:0000256" key="2">
    <source>
        <dbReference type="ARBA" id="ARBA00023125"/>
    </source>
</evidence>
<dbReference type="InterPro" id="IPR009057">
    <property type="entry name" value="Homeodomain-like_sf"/>
</dbReference>
<dbReference type="PANTHER" id="PTHR11019">
    <property type="entry name" value="HTH-TYPE TRANSCRIPTIONAL REGULATOR NIMR"/>
    <property type="match status" value="1"/>
</dbReference>
<dbReference type="RefSeq" id="WP_309826252.1">
    <property type="nucleotide sequence ID" value="NZ_JAVIZX010000001.1"/>
</dbReference>
<evidence type="ECO:0000313" key="5">
    <source>
        <dbReference type="EMBL" id="MDR6213069.1"/>
    </source>
</evidence>
<dbReference type="Pfam" id="PF12833">
    <property type="entry name" value="HTH_18"/>
    <property type="match status" value="1"/>
</dbReference>
<dbReference type="SMART" id="SM00342">
    <property type="entry name" value="HTH_ARAC"/>
    <property type="match status" value="1"/>
</dbReference>
<dbReference type="SUPFAM" id="SSF46689">
    <property type="entry name" value="Homeodomain-like"/>
    <property type="match status" value="2"/>
</dbReference>
<keyword evidence="1" id="KW-0805">Transcription regulation</keyword>
<gene>
    <name evidence="5" type="ORF">QE399_000758</name>
</gene>
<keyword evidence="3" id="KW-0804">Transcription</keyword>
<protein>
    <submittedName>
        <fullName evidence="5">AraC family transcriptional activator of mtrCDE</fullName>
    </submittedName>
</protein>
<accession>A0ABU1I9X8</accession>
<evidence type="ECO:0000259" key="4">
    <source>
        <dbReference type="PROSITE" id="PS01124"/>
    </source>
</evidence>
<organism evidence="5 6">
    <name type="scientific">Paracidovorax wautersii</name>
    <dbReference type="NCBI Taxonomy" id="1177982"/>
    <lineage>
        <taxon>Bacteria</taxon>
        <taxon>Pseudomonadati</taxon>
        <taxon>Pseudomonadota</taxon>
        <taxon>Betaproteobacteria</taxon>
        <taxon>Burkholderiales</taxon>
        <taxon>Comamonadaceae</taxon>
        <taxon>Paracidovorax</taxon>
    </lineage>
</organism>
<proteinExistence type="predicted"/>
<comment type="caution">
    <text evidence="5">The sequence shown here is derived from an EMBL/GenBank/DDBJ whole genome shotgun (WGS) entry which is preliminary data.</text>
</comment>
<dbReference type="InterPro" id="IPR032783">
    <property type="entry name" value="AraC_lig"/>
</dbReference>
<dbReference type="PANTHER" id="PTHR11019:SF159">
    <property type="entry name" value="TRANSCRIPTIONAL REGULATOR-RELATED"/>
    <property type="match status" value="1"/>
</dbReference>
<sequence>MPTACSTGPASPLPADIDHTIDRLLAGLQWETTVFHVGRYCGESWRASTAGHAMAGFHIVLHGQCYLHRPGQPPLALASGDGVFLLADTPHALSPQPDAPLPACAGPAMRPLASGAAGAAEGTGLACGFFQFTGSLSALLLRALPQVLVLRAAGDAAPAALLVDCMLREARSAHAAHGADAALSPVVARLTDLLFFYVVRHAAREGSVPAGLWRLLRDPALAPLLARLLDAPGQAWTVEQMAQAVHMSRARFFRAFQSACGVAPAQFLATLRMQVAAQRMERGESIARAAEHVGYQSYAAFSRAFKKANGLQPGAWQRLRMQPGARPPH</sequence>
<reference evidence="5 6" key="1">
    <citation type="submission" date="2023-08" db="EMBL/GenBank/DDBJ databases">
        <title>Functional and genomic diversity of the sorghum phyllosphere microbiome.</title>
        <authorList>
            <person name="Shade A."/>
        </authorList>
    </citation>
    <scope>NUCLEOTIDE SEQUENCE [LARGE SCALE GENOMIC DNA]</scope>
    <source>
        <strain evidence="5 6">SORGH_AS_0335</strain>
    </source>
</reference>
<dbReference type="EMBL" id="JAVIZX010000001">
    <property type="protein sequence ID" value="MDR6213069.1"/>
    <property type="molecule type" value="Genomic_DNA"/>
</dbReference>
<dbReference type="PROSITE" id="PS01124">
    <property type="entry name" value="HTH_ARAC_FAMILY_2"/>
    <property type="match status" value="1"/>
</dbReference>
<keyword evidence="6" id="KW-1185">Reference proteome</keyword>
<dbReference type="Pfam" id="PF12852">
    <property type="entry name" value="Cupin_6"/>
    <property type="match status" value="1"/>
</dbReference>